<dbReference type="Gene3D" id="1.10.10.10">
    <property type="entry name" value="Winged helix-like DNA-binding domain superfamily/Winged helix DNA-binding domain"/>
    <property type="match status" value="1"/>
</dbReference>
<dbReference type="GO" id="GO:0000160">
    <property type="term" value="P:phosphorelay signal transduction system"/>
    <property type="evidence" value="ECO:0007669"/>
    <property type="project" value="InterPro"/>
</dbReference>
<dbReference type="AlphaFoldDB" id="A0A967BHW3"/>
<feature type="domain" description="HTH luxR-type" evidence="3">
    <location>
        <begin position="146"/>
        <end position="211"/>
    </location>
</feature>
<dbReference type="Pfam" id="PF00072">
    <property type="entry name" value="Response_reg"/>
    <property type="match status" value="1"/>
</dbReference>
<keyword evidence="2" id="KW-0597">Phosphoprotein</keyword>
<sequence length="213" mass="23459">MMMQDQNNLVDQIDVLIIDDHVLLSEVLAERLASDDEICVEHTSRMKTALDKIKERGRYKVILMDYNLTDVEGLEGFRAVNSANDGGVALFSGVAGSVTIEQLLAEGAAGYIPKTVSANTLAHAVKFIAAGETFVPADFILQLSSGQDNDFDLKKREKQVLAFLYEGLQNKEIARALAISEVIVKMDMKSICRKLNVRNRTQAIIKAQQCGLV</sequence>
<dbReference type="SUPFAM" id="SSF46894">
    <property type="entry name" value="C-terminal effector domain of the bipartite response regulators"/>
    <property type="match status" value="1"/>
</dbReference>
<keyword evidence="6" id="KW-1185">Reference proteome</keyword>
<feature type="domain" description="Response regulatory" evidence="4">
    <location>
        <begin position="14"/>
        <end position="129"/>
    </location>
</feature>
<dbReference type="InterPro" id="IPR000792">
    <property type="entry name" value="Tscrpt_reg_LuxR_C"/>
</dbReference>
<evidence type="ECO:0000313" key="5">
    <source>
        <dbReference type="EMBL" id="NHQ75508.1"/>
    </source>
</evidence>
<dbReference type="SMART" id="SM00448">
    <property type="entry name" value="REC"/>
    <property type="match status" value="1"/>
</dbReference>
<dbReference type="InterPro" id="IPR051015">
    <property type="entry name" value="EvgA-like"/>
</dbReference>
<keyword evidence="1" id="KW-0238">DNA-binding</keyword>
<dbReference type="Pfam" id="PF00196">
    <property type="entry name" value="GerE"/>
    <property type="match status" value="1"/>
</dbReference>
<gene>
    <name evidence="5" type="ORF">HAT86_13690</name>
</gene>
<dbReference type="PANTHER" id="PTHR45566">
    <property type="entry name" value="HTH-TYPE TRANSCRIPTIONAL REGULATOR YHJB-RELATED"/>
    <property type="match status" value="1"/>
</dbReference>
<dbReference type="CDD" id="cd06170">
    <property type="entry name" value="LuxR_C_like"/>
    <property type="match status" value="1"/>
</dbReference>
<dbReference type="PRINTS" id="PR00038">
    <property type="entry name" value="HTHLUXR"/>
</dbReference>
<dbReference type="SUPFAM" id="SSF52172">
    <property type="entry name" value="CheY-like"/>
    <property type="match status" value="1"/>
</dbReference>
<evidence type="ECO:0000256" key="2">
    <source>
        <dbReference type="PROSITE-ProRule" id="PRU00169"/>
    </source>
</evidence>
<dbReference type="PROSITE" id="PS50110">
    <property type="entry name" value="RESPONSE_REGULATORY"/>
    <property type="match status" value="1"/>
</dbReference>
<proteinExistence type="predicted"/>
<evidence type="ECO:0000259" key="3">
    <source>
        <dbReference type="PROSITE" id="PS50043"/>
    </source>
</evidence>
<dbReference type="Gene3D" id="3.40.50.2300">
    <property type="match status" value="1"/>
</dbReference>
<reference evidence="5" key="1">
    <citation type="submission" date="2020-03" db="EMBL/GenBank/DDBJ databases">
        <title>Roseovarius gahaiensis sp. nov., isolated from Gahai Saline Lake, China.</title>
        <authorList>
            <person name="Sun X."/>
        </authorList>
    </citation>
    <scope>NUCLEOTIDE SEQUENCE</scope>
    <source>
        <strain evidence="5">GH877</strain>
    </source>
</reference>
<dbReference type="PROSITE" id="PS50043">
    <property type="entry name" value="HTH_LUXR_2"/>
    <property type="match status" value="1"/>
</dbReference>
<dbReference type="PANTHER" id="PTHR45566:SF1">
    <property type="entry name" value="HTH-TYPE TRANSCRIPTIONAL REGULATOR YHJB-RELATED"/>
    <property type="match status" value="1"/>
</dbReference>
<dbReference type="InterPro" id="IPR016032">
    <property type="entry name" value="Sig_transdc_resp-reg_C-effctor"/>
</dbReference>
<dbReference type="RefSeq" id="WP_167198894.1">
    <property type="nucleotide sequence ID" value="NZ_JAAORB010000035.1"/>
</dbReference>
<name>A0A967BHW3_9RHOB</name>
<dbReference type="GO" id="GO:0003677">
    <property type="term" value="F:DNA binding"/>
    <property type="evidence" value="ECO:0007669"/>
    <property type="project" value="UniProtKB-KW"/>
</dbReference>
<comment type="caution">
    <text evidence="5">The sequence shown here is derived from an EMBL/GenBank/DDBJ whole genome shotgun (WGS) entry which is preliminary data.</text>
</comment>
<evidence type="ECO:0000313" key="6">
    <source>
        <dbReference type="Proteomes" id="UP000639775"/>
    </source>
</evidence>
<dbReference type="InterPro" id="IPR036388">
    <property type="entry name" value="WH-like_DNA-bd_sf"/>
</dbReference>
<evidence type="ECO:0000256" key="1">
    <source>
        <dbReference type="ARBA" id="ARBA00023125"/>
    </source>
</evidence>
<feature type="modified residue" description="4-aspartylphosphate" evidence="2">
    <location>
        <position position="65"/>
    </location>
</feature>
<evidence type="ECO:0000259" key="4">
    <source>
        <dbReference type="PROSITE" id="PS50110"/>
    </source>
</evidence>
<organism evidence="5 6">
    <name type="scientific">Roseovarius gahaiensis</name>
    <dbReference type="NCBI Taxonomy" id="2716691"/>
    <lineage>
        <taxon>Bacteria</taxon>
        <taxon>Pseudomonadati</taxon>
        <taxon>Pseudomonadota</taxon>
        <taxon>Alphaproteobacteria</taxon>
        <taxon>Rhodobacterales</taxon>
        <taxon>Roseobacteraceae</taxon>
        <taxon>Roseovarius</taxon>
    </lineage>
</organism>
<dbReference type="Proteomes" id="UP000639775">
    <property type="component" value="Unassembled WGS sequence"/>
</dbReference>
<dbReference type="InterPro" id="IPR011006">
    <property type="entry name" value="CheY-like_superfamily"/>
</dbReference>
<protein>
    <submittedName>
        <fullName evidence="5">Response regulator transcription factor</fullName>
    </submittedName>
</protein>
<dbReference type="GO" id="GO:0006355">
    <property type="term" value="P:regulation of DNA-templated transcription"/>
    <property type="evidence" value="ECO:0007669"/>
    <property type="project" value="InterPro"/>
</dbReference>
<accession>A0A967BHW3</accession>
<dbReference type="InterPro" id="IPR001789">
    <property type="entry name" value="Sig_transdc_resp-reg_receiver"/>
</dbReference>
<dbReference type="SMART" id="SM00421">
    <property type="entry name" value="HTH_LUXR"/>
    <property type="match status" value="1"/>
</dbReference>
<dbReference type="EMBL" id="JAAORB010000035">
    <property type="protein sequence ID" value="NHQ75508.1"/>
    <property type="molecule type" value="Genomic_DNA"/>
</dbReference>